<proteinExistence type="predicted"/>
<reference evidence="3" key="2">
    <citation type="submission" date="2019-08" db="EMBL/GenBank/DDBJ databases">
        <authorList>
            <consortium name="Photinus pyralis genome working group"/>
            <person name="Fallon T.R."/>
            <person name="Sander Lower S.E."/>
            <person name="Weng J.-K."/>
        </authorList>
    </citation>
    <scope>NUCLEOTIDE SEQUENCE</scope>
    <source>
        <strain evidence="3">1611_PpyrPB1</strain>
        <tissue evidence="3">Whole body</tissue>
    </source>
</reference>
<gene>
    <name evidence="2" type="ORF">PPYR_06357</name>
    <name evidence="3" type="ORF">PPYR_06358</name>
</gene>
<feature type="chain" id="PRO_5033856649" evidence="1">
    <location>
        <begin position="21"/>
        <end position="198"/>
    </location>
</feature>
<name>A0A5N4ATR6_PHOPY</name>
<comment type="caution">
    <text evidence="3">The sequence shown here is derived from an EMBL/GenBank/DDBJ whole genome shotgun (WGS) entry which is preliminary data.</text>
</comment>
<dbReference type="EMBL" id="VVIM01000004">
    <property type="protein sequence ID" value="KAB0800617.1"/>
    <property type="molecule type" value="Genomic_DNA"/>
</dbReference>
<protein>
    <submittedName>
        <fullName evidence="3">Uncharacterized protein</fullName>
    </submittedName>
</protein>
<feature type="signal peptide" evidence="1">
    <location>
        <begin position="1"/>
        <end position="20"/>
    </location>
</feature>
<dbReference type="SMART" id="SM00718">
    <property type="entry name" value="DM4_12"/>
    <property type="match status" value="1"/>
</dbReference>
<evidence type="ECO:0000313" key="2">
    <source>
        <dbReference type="EMBL" id="KAB0800617.1"/>
    </source>
</evidence>
<keyword evidence="4" id="KW-1185">Reference proteome</keyword>
<evidence type="ECO:0000313" key="3">
    <source>
        <dbReference type="EMBL" id="KAB0800618.1"/>
    </source>
</evidence>
<dbReference type="PANTHER" id="PTHR21398:SF22">
    <property type="entry name" value="IP12060P-RELATED"/>
    <property type="match status" value="1"/>
</dbReference>
<dbReference type="AlphaFoldDB" id="A0A5N4ATR6"/>
<organism evidence="3 4">
    <name type="scientific">Photinus pyralis</name>
    <name type="common">Common eastern firefly</name>
    <name type="synonym">Lampyris pyralis</name>
    <dbReference type="NCBI Taxonomy" id="7054"/>
    <lineage>
        <taxon>Eukaryota</taxon>
        <taxon>Metazoa</taxon>
        <taxon>Ecdysozoa</taxon>
        <taxon>Arthropoda</taxon>
        <taxon>Hexapoda</taxon>
        <taxon>Insecta</taxon>
        <taxon>Pterygota</taxon>
        <taxon>Neoptera</taxon>
        <taxon>Endopterygota</taxon>
        <taxon>Coleoptera</taxon>
        <taxon>Polyphaga</taxon>
        <taxon>Elateriformia</taxon>
        <taxon>Elateroidea</taxon>
        <taxon>Lampyridae</taxon>
        <taxon>Lampyrinae</taxon>
        <taxon>Photinus</taxon>
    </lineage>
</organism>
<evidence type="ECO:0000256" key="1">
    <source>
        <dbReference type="SAM" id="SignalP"/>
    </source>
</evidence>
<reference evidence="3 4" key="1">
    <citation type="journal article" date="2018" name="Elife">
        <title>Firefly genomes illuminate parallel origins of bioluminescence in beetles.</title>
        <authorList>
            <person name="Fallon T.R."/>
            <person name="Lower S.E."/>
            <person name="Chang C.H."/>
            <person name="Bessho-Uehara M."/>
            <person name="Martin G.J."/>
            <person name="Bewick A.J."/>
            <person name="Behringer M."/>
            <person name="Debat H.J."/>
            <person name="Wong I."/>
            <person name="Day J.C."/>
            <person name="Suvorov A."/>
            <person name="Silva C.J."/>
            <person name="Stanger-Hall K.F."/>
            <person name="Hall D.W."/>
            <person name="Schmitz R.J."/>
            <person name="Nelson D.R."/>
            <person name="Lewis S.M."/>
            <person name="Shigenobu S."/>
            <person name="Bybee S.M."/>
            <person name="Larracuente A.M."/>
            <person name="Oba Y."/>
            <person name="Weng J.K."/>
        </authorList>
    </citation>
    <scope>NUCLEOTIDE SEQUENCE [LARGE SCALE GENOMIC DNA]</scope>
    <source>
        <strain evidence="3">1611_PpyrPB1</strain>
        <tissue evidence="3">Whole body</tissue>
    </source>
</reference>
<keyword evidence="1" id="KW-0732">Signal</keyword>
<dbReference type="InterPro" id="IPR006631">
    <property type="entry name" value="DM4_12"/>
</dbReference>
<evidence type="ECO:0000313" key="4">
    <source>
        <dbReference type="Proteomes" id="UP000327044"/>
    </source>
</evidence>
<sequence>MELTHLAFVIIILRFQTSSPQGTQGVTFPNAVQFPFGGPFMGLFLAIAIPLELPKTNVYLSYNFEANYNIPENETTYDYPPIISDRSLGINRKNVYDALEFKINSHGYPGKECLLRTICEVSEYDLSGNGVLGDIVHVILSPTSSKNENLSPEYEEAEKDGKSSHNCEKYSKSCPVSLIGLISWLENADFDYCSECDF</sequence>
<dbReference type="EMBL" id="VVIM01000004">
    <property type="protein sequence ID" value="KAB0800618.1"/>
    <property type="molecule type" value="Genomic_DNA"/>
</dbReference>
<dbReference type="Proteomes" id="UP000327044">
    <property type="component" value="Unassembled WGS sequence"/>
</dbReference>
<accession>A0A5N4ATR6</accession>
<dbReference type="Pfam" id="PF07841">
    <property type="entry name" value="DM4_12"/>
    <property type="match status" value="1"/>
</dbReference>
<dbReference type="InParanoid" id="A0A5N4ATR6"/>
<dbReference type="PANTHER" id="PTHR21398">
    <property type="entry name" value="AGAP007094-PA"/>
    <property type="match status" value="1"/>
</dbReference>